<dbReference type="Proteomes" id="UP001501009">
    <property type="component" value="Unassembled WGS sequence"/>
</dbReference>
<name>A0ABP7HB25_9ACTN</name>
<evidence type="ECO:0000313" key="3">
    <source>
        <dbReference type="Proteomes" id="UP001501009"/>
    </source>
</evidence>
<accession>A0ABP7HB25</accession>
<organism evidence="2 3">
    <name type="scientific">Streptomyces coacervatus</name>
    <dbReference type="NCBI Taxonomy" id="647381"/>
    <lineage>
        <taxon>Bacteria</taxon>
        <taxon>Bacillati</taxon>
        <taxon>Actinomycetota</taxon>
        <taxon>Actinomycetes</taxon>
        <taxon>Kitasatosporales</taxon>
        <taxon>Streptomycetaceae</taxon>
        <taxon>Streptomyces</taxon>
    </lineage>
</organism>
<comment type="caution">
    <text evidence="2">The sequence shown here is derived from an EMBL/GenBank/DDBJ whole genome shotgun (WGS) entry which is preliminary data.</text>
</comment>
<dbReference type="SUPFAM" id="SSF50939">
    <property type="entry name" value="Sialidases"/>
    <property type="match status" value="1"/>
</dbReference>
<proteinExistence type="predicted"/>
<evidence type="ECO:0000256" key="1">
    <source>
        <dbReference type="SAM" id="SignalP"/>
    </source>
</evidence>
<gene>
    <name evidence="2" type="ORF">GCM10022403_022840</name>
</gene>
<dbReference type="CDD" id="cd15482">
    <property type="entry name" value="Sialidase_non-viral"/>
    <property type="match status" value="1"/>
</dbReference>
<dbReference type="EMBL" id="BAABDE010000008">
    <property type="protein sequence ID" value="GAA3787585.1"/>
    <property type="molecule type" value="Genomic_DNA"/>
</dbReference>
<keyword evidence="3" id="KW-1185">Reference proteome</keyword>
<feature type="chain" id="PRO_5046728869" evidence="1">
    <location>
        <begin position="40"/>
        <end position="509"/>
    </location>
</feature>
<dbReference type="Gene3D" id="2.120.10.10">
    <property type="match status" value="1"/>
</dbReference>
<dbReference type="InterPro" id="IPR036278">
    <property type="entry name" value="Sialidase_sf"/>
</dbReference>
<dbReference type="RefSeq" id="WP_275774004.1">
    <property type="nucleotide sequence ID" value="NZ_BAABDE010000008.1"/>
</dbReference>
<sequence length="509" mass="51869">MSLASLLHRLARPSLLRPGLVTTALAAGALALSTTTAGAAPALTQISADPYTNSTSQHATEVEPDTFSYGSTIVSAFQVGRFTDGGSSNVGFATSTDGGATWAKGFLPGITTQAGGTFQRVSDPSVAYDAKHNAWLISSIPITSSVAVPEVFTSRSTDGGLTWSNPVVTATGSSLDKNWIVCDNTATSAFYGNCYTEYDNNGDGDRIKMTTSSDGGLTWGASKNTGNNATGLGGQPVVQPNGTVVVPISNASETAIRAFTSTNGGSSWTSARTVATVSTFTVRGGLRSGPLPSAEIDAAGKVYVVWQDCRFRASGGSCTANDIVMATTTNGTAWSSVTRIPIDATTSTVDHFIPGLAVDPATSGSTAHLALTYYYHPTANCTAATCQLDVGYVSSTNGGGTWTAPTQLAGPMTHSWLASTTQGTMVGDYISTSFSGTTAHPVFAVATAPSGSVFNEAMYTPTSGLTAAAGTAAVTTATARDNAFSARLAAIAYAQWLANGGTEGGEDSP</sequence>
<evidence type="ECO:0000313" key="2">
    <source>
        <dbReference type="EMBL" id="GAA3787585.1"/>
    </source>
</evidence>
<keyword evidence="1" id="KW-0732">Signal</keyword>
<reference evidence="3" key="1">
    <citation type="journal article" date="2019" name="Int. J. Syst. Evol. Microbiol.">
        <title>The Global Catalogue of Microorganisms (GCM) 10K type strain sequencing project: providing services to taxonomists for standard genome sequencing and annotation.</title>
        <authorList>
            <consortium name="The Broad Institute Genomics Platform"/>
            <consortium name="The Broad Institute Genome Sequencing Center for Infectious Disease"/>
            <person name="Wu L."/>
            <person name="Ma J."/>
        </authorList>
    </citation>
    <scope>NUCLEOTIDE SEQUENCE [LARGE SCALE GENOMIC DNA]</scope>
    <source>
        <strain evidence="3">JCM 17138</strain>
    </source>
</reference>
<protein>
    <submittedName>
        <fullName evidence="2">Sialidase family protein</fullName>
    </submittedName>
</protein>
<feature type="signal peptide" evidence="1">
    <location>
        <begin position="1"/>
        <end position="39"/>
    </location>
</feature>